<keyword evidence="2 3" id="KW-0040">ANK repeat</keyword>
<dbReference type="SMART" id="SM00248">
    <property type="entry name" value="ANK"/>
    <property type="match status" value="2"/>
</dbReference>
<evidence type="ECO:0000256" key="4">
    <source>
        <dbReference type="SAM" id="Phobius"/>
    </source>
</evidence>
<evidence type="ECO:0000313" key="5">
    <source>
        <dbReference type="EMBL" id="ORX87571.1"/>
    </source>
</evidence>
<dbReference type="Pfam" id="PF12796">
    <property type="entry name" value="Ank_2"/>
    <property type="match status" value="1"/>
</dbReference>
<protein>
    <submittedName>
        <fullName evidence="5">Ankyrin</fullName>
    </submittedName>
</protein>
<evidence type="ECO:0000256" key="3">
    <source>
        <dbReference type="PROSITE-ProRule" id="PRU00023"/>
    </source>
</evidence>
<dbReference type="AlphaFoldDB" id="A0A1Y1XPB2"/>
<accession>A0A1Y1XPB2</accession>
<keyword evidence="6" id="KW-1185">Reference proteome</keyword>
<dbReference type="Gene3D" id="1.25.40.20">
    <property type="entry name" value="Ankyrin repeat-containing domain"/>
    <property type="match status" value="1"/>
</dbReference>
<feature type="transmembrane region" description="Helical" evidence="4">
    <location>
        <begin position="33"/>
        <end position="49"/>
    </location>
</feature>
<evidence type="ECO:0000256" key="2">
    <source>
        <dbReference type="ARBA" id="ARBA00023043"/>
    </source>
</evidence>
<sequence length="250" mass="29190">MVKYTKYYVNDNIEENEFSSRIIIYDSILKKHLLIFIYELLSYIWKVLIQVFKTFLFNIMLINIFLYNLFFPFIKKFKDQNNKKIFLPSYDIKNLTKFGKDWLNSGNFVDATNEDGNTLLMLSIIKKDFASAQFLINHGADPNRQNKQGCTSMHYAAELGNEDLITLLHKNGGRFDIENYNGVKPQDLLIENKNITNDFWNLLQKSITIIDNGYIIYDTLTKAYLLWSGVPILITTGGFILNKICKNMLK</sequence>
<dbReference type="STRING" id="1754192.A0A1Y1XPB2"/>
<proteinExistence type="predicted"/>
<reference evidence="5 6" key="2">
    <citation type="submission" date="2016-08" db="EMBL/GenBank/DDBJ databases">
        <title>Pervasive Adenine N6-methylation of Active Genes in Fungi.</title>
        <authorList>
            <consortium name="DOE Joint Genome Institute"/>
            <person name="Mondo S.J."/>
            <person name="Dannebaum R.O."/>
            <person name="Kuo R.C."/>
            <person name="Labutti K."/>
            <person name="Haridas S."/>
            <person name="Kuo A."/>
            <person name="Salamov A."/>
            <person name="Ahrendt S.R."/>
            <person name="Lipzen A."/>
            <person name="Sullivan W."/>
            <person name="Andreopoulos W.B."/>
            <person name="Clum A."/>
            <person name="Lindquist E."/>
            <person name="Daum C."/>
            <person name="Ramamoorthy G.K."/>
            <person name="Gryganskyi A."/>
            <person name="Culley D."/>
            <person name="Magnuson J.K."/>
            <person name="James T.Y."/>
            <person name="O'Malley M.A."/>
            <person name="Stajich J.E."/>
            <person name="Spatafora J.W."/>
            <person name="Visel A."/>
            <person name="Grigoriev I.V."/>
        </authorList>
    </citation>
    <scope>NUCLEOTIDE SEQUENCE [LARGE SCALE GENOMIC DNA]</scope>
    <source>
        <strain evidence="5 6">S4</strain>
    </source>
</reference>
<feature type="repeat" description="ANK" evidence="3">
    <location>
        <begin position="115"/>
        <end position="147"/>
    </location>
</feature>
<dbReference type="OrthoDB" id="366390at2759"/>
<name>A0A1Y1XPB2_9FUNG</name>
<evidence type="ECO:0000313" key="6">
    <source>
        <dbReference type="Proteomes" id="UP000193944"/>
    </source>
</evidence>
<keyword evidence="4" id="KW-0472">Membrane</keyword>
<dbReference type="InterPro" id="IPR002110">
    <property type="entry name" value="Ankyrin_rpt"/>
</dbReference>
<comment type="caution">
    <text evidence="5">The sequence shown here is derived from an EMBL/GenBank/DDBJ whole genome shotgun (WGS) entry which is preliminary data.</text>
</comment>
<keyword evidence="4" id="KW-0812">Transmembrane</keyword>
<dbReference type="PROSITE" id="PS50088">
    <property type="entry name" value="ANK_REPEAT"/>
    <property type="match status" value="2"/>
</dbReference>
<evidence type="ECO:0000256" key="1">
    <source>
        <dbReference type="ARBA" id="ARBA00022737"/>
    </source>
</evidence>
<dbReference type="InterPro" id="IPR050776">
    <property type="entry name" value="Ank_Repeat/CDKN_Inhibitor"/>
</dbReference>
<dbReference type="Proteomes" id="UP000193944">
    <property type="component" value="Unassembled WGS sequence"/>
</dbReference>
<dbReference type="SUPFAM" id="SSF48403">
    <property type="entry name" value="Ankyrin repeat"/>
    <property type="match status" value="1"/>
</dbReference>
<reference evidence="5 6" key="1">
    <citation type="submission" date="2016-08" db="EMBL/GenBank/DDBJ databases">
        <title>A Parts List for Fungal Cellulosomes Revealed by Comparative Genomics.</title>
        <authorList>
            <consortium name="DOE Joint Genome Institute"/>
            <person name="Haitjema C.H."/>
            <person name="Gilmore S.P."/>
            <person name="Henske J.K."/>
            <person name="Solomon K.V."/>
            <person name="De Groot R."/>
            <person name="Kuo A."/>
            <person name="Mondo S.J."/>
            <person name="Salamov A.A."/>
            <person name="Labutti K."/>
            <person name="Zhao Z."/>
            <person name="Chiniquy J."/>
            <person name="Barry K."/>
            <person name="Brewer H.M."/>
            <person name="Purvine S.O."/>
            <person name="Wright A.T."/>
            <person name="Boxma B."/>
            <person name="Van Alen T."/>
            <person name="Hackstein J.H."/>
            <person name="Baker S.E."/>
            <person name="Grigoriev I.V."/>
            <person name="O'Malley M.A."/>
        </authorList>
    </citation>
    <scope>NUCLEOTIDE SEQUENCE [LARGE SCALE GENOMIC DNA]</scope>
    <source>
        <strain evidence="5 6">S4</strain>
    </source>
</reference>
<dbReference type="InterPro" id="IPR036770">
    <property type="entry name" value="Ankyrin_rpt-contain_sf"/>
</dbReference>
<organism evidence="5 6">
    <name type="scientific">Anaeromyces robustus</name>
    <dbReference type="NCBI Taxonomy" id="1754192"/>
    <lineage>
        <taxon>Eukaryota</taxon>
        <taxon>Fungi</taxon>
        <taxon>Fungi incertae sedis</taxon>
        <taxon>Chytridiomycota</taxon>
        <taxon>Chytridiomycota incertae sedis</taxon>
        <taxon>Neocallimastigomycetes</taxon>
        <taxon>Neocallimastigales</taxon>
        <taxon>Neocallimastigaceae</taxon>
        <taxon>Anaeromyces</taxon>
    </lineage>
</organism>
<dbReference type="PANTHER" id="PTHR24201">
    <property type="entry name" value="ANK_REP_REGION DOMAIN-CONTAINING PROTEIN"/>
    <property type="match status" value="1"/>
</dbReference>
<keyword evidence="1" id="KW-0677">Repeat</keyword>
<feature type="repeat" description="ANK" evidence="3">
    <location>
        <begin position="148"/>
        <end position="180"/>
    </location>
</feature>
<dbReference type="EMBL" id="MCFG01000007">
    <property type="protein sequence ID" value="ORX87571.1"/>
    <property type="molecule type" value="Genomic_DNA"/>
</dbReference>
<dbReference type="PROSITE" id="PS50297">
    <property type="entry name" value="ANK_REP_REGION"/>
    <property type="match status" value="1"/>
</dbReference>
<feature type="transmembrane region" description="Helical" evidence="4">
    <location>
        <begin position="55"/>
        <end position="74"/>
    </location>
</feature>
<keyword evidence="4" id="KW-1133">Transmembrane helix</keyword>
<gene>
    <name evidence="5" type="ORF">BCR32DRAFT_240049</name>
</gene>